<keyword evidence="1" id="KW-1185">Reference proteome</keyword>
<sequence>NLPKSTVVFGTEGKVLKNKAQPRDCVARWEEEDLLPKTFIYNSKKKTCTPLTSVLGTKKAADGEEAYFIELSQDVCQRNVTKAVEDIT</sequence>
<dbReference type="WBParaSite" id="L893_g14100.t1">
    <property type="protein sequence ID" value="L893_g14100.t1"/>
    <property type="gene ID" value="L893_g14100"/>
</dbReference>
<organism evidence="1 2">
    <name type="scientific">Steinernema glaseri</name>
    <dbReference type="NCBI Taxonomy" id="37863"/>
    <lineage>
        <taxon>Eukaryota</taxon>
        <taxon>Metazoa</taxon>
        <taxon>Ecdysozoa</taxon>
        <taxon>Nematoda</taxon>
        <taxon>Chromadorea</taxon>
        <taxon>Rhabditida</taxon>
        <taxon>Tylenchina</taxon>
        <taxon>Panagrolaimomorpha</taxon>
        <taxon>Strongyloidoidea</taxon>
        <taxon>Steinernematidae</taxon>
        <taxon>Steinernema</taxon>
    </lineage>
</organism>
<evidence type="ECO:0000313" key="1">
    <source>
        <dbReference type="Proteomes" id="UP000095287"/>
    </source>
</evidence>
<dbReference type="AlphaFoldDB" id="A0A1I7YAC6"/>
<accession>A0A1I7YAC6</accession>
<name>A0A1I7YAC6_9BILA</name>
<dbReference type="Proteomes" id="UP000095287">
    <property type="component" value="Unplaced"/>
</dbReference>
<reference evidence="2" key="1">
    <citation type="submission" date="2016-11" db="UniProtKB">
        <authorList>
            <consortium name="WormBaseParasite"/>
        </authorList>
    </citation>
    <scope>IDENTIFICATION</scope>
</reference>
<proteinExistence type="predicted"/>
<protein>
    <submittedName>
        <fullName evidence="2">MSP domain-containing protein</fullName>
    </submittedName>
</protein>
<evidence type="ECO:0000313" key="2">
    <source>
        <dbReference type="WBParaSite" id="L893_g14100.t1"/>
    </source>
</evidence>